<dbReference type="PROSITE" id="PS50109">
    <property type="entry name" value="HIS_KIN"/>
    <property type="match status" value="1"/>
</dbReference>
<keyword evidence="9" id="KW-1185">Reference proteome</keyword>
<dbReference type="InterPro" id="IPR003594">
    <property type="entry name" value="HATPase_dom"/>
</dbReference>
<evidence type="ECO:0000259" key="7">
    <source>
        <dbReference type="PROSITE" id="PS50112"/>
    </source>
</evidence>
<feature type="domain" description="PAS" evidence="7">
    <location>
        <begin position="23"/>
        <end position="59"/>
    </location>
</feature>
<evidence type="ECO:0000259" key="5">
    <source>
        <dbReference type="PROSITE" id="PS50109"/>
    </source>
</evidence>
<dbReference type="InterPro" id="IPR035965">
    <property type="entry name" value="PAS-like_dom_sf"/>
</dbReference>
<dbReference type="Pfam" id="PF02518">
    <property type="entry name" value="HATPase_c"/>
    <property type="match status" value="1"/>
</dbReference>
<keyword evidence="8" id="KW-0418">Kinase</keyword>
<feature type="modified residue" description="4-aspartylphosphate" evidence="4">
    <location>
        <position position="452"/>
    </location>
</feature>
<evidence type="ECO:0000256" key="1">
    <source>
        <dbReference type="ARBA" id="ARBA00000085"/>
    </source>
</evidence>
<dbReference type="InterPro" id="IPR011006">
    <property type="entry name" value="CheY-like_superfamily"/>
</dbReference>
<dbReference type="GO" id="GO:0000155">
    <property type="term" value="F:phosphorelay sensor kinase activity"/>
    <property type="evidence" value="ECO:0007669"/>
    <property type="project" value="InterPro"/>
</dbReference>
<dbReference type="PROSITE" id="PS50112">
    <property type="entry name" value="PAS"/>
    <property type="match status" value="1"/>
</dbReference>
<evidence type="ECO:0000256" key="4">
    <source>
        <dbReference type="PROSITE-ProRule" id="PRU00169"/>
    </source>
</evidence>
<dbReference type="SUPFAM" id="SSF55785">
    <property type="entry name" value="PYP-like sensor domain (PAS domain)"/>
    <property type="match status" value="1"/>
</dbReference>
<dbReference type="Gene3D" id="3.30.450.20">
    <property type="entry name" value="PAS domain"/>
    <property type="match status" value="1"/>
</dbReference>
<proteinExistence type="predicted"/>
<dbReference type="InterPro" id="IPR036097">
    <property type="entry name" value="HisK_dim/P_sf"/>
</dbReference>
<dbReference type="Pfam" id="PF00512">
    <property type="entry name" value="HisKA"/>
    <property type="match status" value="1"/>
</dbReference>
<dbReference type="InterPro" id="IPR001789">
    <property type="entry name" value="Sig_transdc_resp-reg_receiver"/>
</dbReference>
<dbReference type="Gene3D" id="3.30.565.10">
    <property type="entry name" value="Histidine kinase-like ATPase, C-terminal domain"/>
    <property type="match status" value="1"/>
</dbReference>
<dbReference type="Pfam" id="PF00072">
    <property type="entry name" value="Response_reg"/>
    <property type="match status" value="1"/>
</dbReference>
<dbReference type="SUPFAM" id="SSF55874">
    <property type="entry name" value="ATPase domain of HSP90 chaperone/DNA topoisomerase II/histidine kinase"/>
    <property type="match status" value="1"/>
</dbReference>
<evidence type="ECO:0000256" key="3">
    <source>
        <dbReference type="ARBA" id="ARBA00022553"/>
    </source>
</evidence>
<accession>A0A1W2BDU9</accession>
<dbReference type="InterPro" id="IPR004358">
    <property type="entry name" value="Sig_transdc_His_kin-like_C"/>
</dbReference>
<dbReference type="CDD" id="cd00082">
    <property type="entry name" value="HisKA"/>
    <property type="match status" value="1"/>
</dbReference>
<evidence type="ECO:0000313" key="9">
    <source>
        <dbReference type="Proteomes" id="UP000192418"/>
    </source>
</evidence>
<organism evidence="8 9">
    <name type="scientific">Desulfocicer vacuolatum DSM 3385</name>
    <dbReference type="NCBI Taxonomy" id="1121400"/>
    <lineage>
        <taxon>Bacteria</taxon>
        <taxon>Pseudomonadati</taxon>
        <taxon>Thermodesulfobacteriota</taxon>
        <taxon>Desulfobacteria</taxon>
        <taxon>Desulfobacterales</taxon>
        <taxon>Desulfobacteraceae</taxon>
        <taxon>Desulfocicer</taxon>
    </lineage>
</organism>
<dbReference type="PANTHER" id="PTHR43065:SF42">
    <property type="entry name" value="TWO-COMPONENT SENSOR PPRA"/>
    <property type="match status" value="1"/>
</dbReference>
<dbReference type="SUPFAM" id="SSF52172">
    <property type="entry name" value="CheY-like"/>
    <property type="match status" value="1"/>
</dbReference>
<gene>
    <name evidence="8" type="ORF">SAMN02746065_10821</name>
</gene>
<evidence type="ECO:0000259" key="6">
    <source>
        <dbReference type="PROSITE" id="PS50110"/>
    </source>
</evidence>
<dbReference type="PRINTS" id="PR00344">
    <property type="entry name" value="BCTRLSENSOR"/>
</dbReference>
<dbReference type="Gene3D" id="3.40.50.2300">
    <property type="match status" value="1"/>
</dbReference>
<feature type="domain" description="Histidine kinase" evidence="5">
    <location>
        <begin position="153"/>
        <end position="379"/>
    </location>
</feature>
<dbReference type="EC" id="2.7.13.3" evidence="2"/>
<name>A0A1W2BDU9_9BACT</name>
<dbReference type="Gene3D" id="1.10.287.130">
    <property type="match status" value="1"/>
</dbReference>
<keyword evidence="8" id="KW-0808">Transferase</keyword>
<dbReference type="InterPro" id="IPR036890">
    <property type="entry name" value="HATPase_C_sf"/>
</dbReference>
<dbReference type="OrthoDB" id="5341439at2"/>
<keyword evidence="3 4" id="KW-0597">Phosphoprotein</keyword>
<sequence length="517" mass="58397">MAVILKVEKDKMLQTNKNTLKWHESGYRSIIEAIKDPVYVCSPEQRILYMNPAMEAHLGRNATGEICYQAFYGEKKRCTHCVFDQVIQGQAVEYELNDPVSRKHFIVLNTPIVNIDNSISKLTVLRDITLFKELQTQNAQSQRMETLGTLAGGIAHDFNNILTIINGNTAMLMRSGANPGTEIHEQLLEIERAGKRAADLVRQLLTFSRKQTVYPQILNLDHALEEIQTMLMRLICEGIEVKMISCPDGPPMVEIDPGQIEQVMMNLAVNAMHAMPQGGALTFKTARVELDMRYFESHDVEAKIGSYICLLVSDTGVGMDKETSKRIFEPFFTTKDVGQGTGLGLSSVYGIMKQNNGFIWVYSEPGLGTTFKLYFPESKNKASLITKPVMLQDTCLEGSETILLVEDDAPIRNLCLKMLREFGYNVLEASSGKVALEILQENFQRVDLMITDVIMSGMGGEELVLKVREFYPHIKILYISGHIDNVIRHCDLFKKREVFLEKPFTPQELAKKIRELL</sequence>
<dbReference type="SMART" id="SM00388">
    <property type="entry name" value="HisKA"/>
    <property type="match status" value="1"/>
</dbReference>
<dbReference type="PROSITE" id="PS50110">
    <property type="entry name" value="RESPONSE_REGULATORY"/>
    <property type="match status" value="1"/>
</dbReference>
<dbReference type="InterPro" id="IPR000014">
    <property type="entry name" value="PAS"/>
</dbReference>
<evidence type="ECO:0000313" key="8">
    <source>
        <dbReference type="EMBL" id="SMC71167.1"/>
    </source>
</evidence>
<dbReference type="SUPFAM" id="SSF47384">
    <property type="entry name" value="Homodimeric domain of signal transducing histidine kinase"/>
    <property type="match status" value="1"/>
</dbReference>
<dbReference type="Proteomes" id="UP000192418">
    <property type="component" value="Unassembled WGS sequence"/>
</dbReference>
<dbReference type="SMART" id="SM00448">
    <property type="entry name" value="REC"/>
    <property type="match status" value="1"/>
</dbReference>
<feature type="domain" description="Response regulatory" evidence="6">
    <location>
        <begin position="401"/>
        <end position="517"/>
    </location>
</feature>
<dbReference type="InterPro" id="IPR003661">
    <property type="entry name" value="HisK_dim/P_dom"/>
</dbReference>
<dbReference type="InterPro" id="IPR005467">
    <property type="entry name" value="His_kinase_dom"/>
</dbReference>
<evidence type="ECO:0000256" key="2">
    <source>
        <dbReference type="ARBA" id="ARBA00012438"/>
    </source>
</evidence>
<dbReference type="STRING" id="1121400.SAMN02746065_10821"/>
<reference evidence="8 9" key="1">
    <citation type="submission" date="2017-04" db="EMBL/GenBank/DDBJ databases">
        <authorList>
            <person name="Afonso C.L."/>
            <person name="Miller P.J."/>
            <person name="Scott M.A."/>
            <person name="Spackman E."/>
            <person name="Goraichik I."/>
            <person name="Dimitrov K.M."/>
            <person name="Suarez D.L."/>
            <person name="Swayne D.E."/>
        </authorList>
    </citation>
    <scope>NUCLEOTIDE SEQUENCE [LARGE SCALE GENOMIC DNA]</scope>
    <source>
        <strain evidence="8 9">DSM 3385</strain>
    </source>
</reference>
<dbReference type="EMBL" id="FWXY01000008">
    <property type="protein sequence ID" value="SMC71167.1"/>
    <property type="molecule type" value="Genomic_DNA"/>
</dbReference>
<dbReference type="SMART" id="SM00387">
    <property type="entry name" value="HATPase_c"/>
    <property type="match status" value="1"/>
</dbReference>
<comment type="catalytic activity">
    <reaction evidence="1">
        <text>ATP + protein L-histidine = ADP + protein N-phospho-L-histidine.</text>
        <dbReference type="EC" id="2.7.13.3"/>
    </reaction>
</comment>
<dbReference type="Pfam" id="PF13188">
    <property type="entry name" value="PAS_8"/>
    <property type="match status" value="1"/>
</dbReference>
<dbReference type="AlphaFoldDB" id="A0A1W2BDU9"/>
<protein>
    <recommendedName>
        <fullName evidence="2">histidine kinase</fullName>
        <ecNumber evidence="2">2.7.13.3</ecNumber>
    </recommendedName>
</protein>
<dbReference type="PANTHER" id="PTHR43065">
    <property type="entry name" value="SENSOR HISTIDINE KINASE"/>
    <property type="match status" value="1"/>
</dbReference>